<name>A0AAV7PJQ3_PLEWA</name>
<evidence type="ECO:0000256" key="8">
    <source>
        <dbReference type="ARBA" id="ARBA00046135"/>
    </source>
</evidence>
<feature type="domain" description="Fibronectin type-III" evidence="9">
    <location>
        <begin position="329"/>
        <end position="481"/>
    </location>
</feature>
<dbReference type="InterPro" id="IPR013783">
    <property type="entry name" value="Ig-like_fold"/>
</dbReference>
<keyword evidence="2" id="KW-0964">Secreted</keyword>
<dbReference type="Pfam" id="PF24354">
    <property type="entry name" value="NDNF_N"/>
    <property type="match status" value="1"/>
</dbReference>
<keyword evidence="6" id="KW-0325">Glycoprotein</keyword>
<keyword evidence="3" id="KW-0732">Signal</keyword>
<accession>A0AAV7PJQ3</accession>
<dbReference type="Pfam" id="PF19433">
    <property type="entry name" value="NDNF_C"/>
    <property type="match status" value="1"/>
</dbReference>
<dbReference type="InterPro" id="IPR045805">
    <property type="entry name" value="NDNF_C"/>
</dbReference>
<dbReference type="InterPro" id="IPR055271">
    <property type="entry name" value="NDNF_Fn(III)_1"/>
</dbReference>
<evidence type="ECO:0000256" key="5">
    <source>
        <dbReference type="ARBA" id="ARBA00022902"/>
    </source>
</evidence>
<evidence type="ECO:0000256" key="2">
    <source>
        <dbReference type="ARBA" id="ARBA00022525"/>
    </source>
</evidence>
<keyword evidence="4" id="KW-0677">Repeat</keyword>
<keyword evidence="5" id="KW-0524">Neurogenesis</keyword>
<evidence type="ECO:0000256" key="3">
    <source>
        <dbReference type="ARBA" id="ARBA00022729"/>
    </source>
</evidence>
<evidence type="ECO:0000259" key="9">
    <source>
        <dbReference type="SMART" id="SM00060"/>
    </source>
</evidence>
<evidence type="ECO:0000256" key="1">
    <source>
        <dbReference type="ARBA" id="ARBA00004613"/>
    </source>
</evidence>
<comment type="subcellular location">
    <subcellularLocation>
        <location evidence="1">Secreted</location>
    </subcellularLocation>
</comment>
<dbReference type="Gene3D" id="2.60.40.10">
    <property type="entry name" value="Immunoglobulins"/>
    <property type="match status" value="1"/>
</dbReference>
<dbReference type="PANTHER" id="PTHR14619">
    <property type="entry name" value="NEURON-DERIVED NEUROTROPHIC FACTOR"/>
    <property type="match status" value="1"/>
</dbReference>
<comment type="caution">
    <text evidence="10">The sequence shown here is derived from an EMBL/GenBank/DDBJ whole genome shotgun (WGS) entry which is preliminary data.</text>
</comment>
<evidence type="ECO:0000256" key="6">
    <source>
        <dbReference type="ARBA" id="ARBA00023180"/>
    </source>
</evidence>
<reference evidence="10" key="1">
    <citation type="journal article" date="2022" name="bioRxiv">
        <title>Sequencing and chromosome-scale assembly of the giantPleurodeles waltlgenome.</title>
        <authorList>
            <person name="Brown T."/>
            <person name="Elewa A."/>
            <person name="Iarovenko S."/>
            <person name="Subramanian E."/>
            <person name="Araus A.J."/>
            <person name="Petzold A."/>
            <person name="Susuki M."/>
            <person name="Suzuki K.-i.T."/>
            <person name="Hayashi T."/>
            <person name="Toyoda A."/>
            <person name="Oliveira C."/>
            <person name="Osipova E."/>
            <person name="Leigh N.D."/>
            <person name="Simon A."/>
            <person name="Yun M.H."/>
        </authorList>
    </citation>
    <scope>NUCLEOTIDE SEQUENCE</scope>
    <source>
        <strain evidence="10">20211129_DDA</strain>
        <tissue evidence="10">Liver</tissue>
    </source>
</reference>
<dbReference type="Pfam" id="PF10179">
    <property type="entry name" value="NDNF"/>
    <property type="match status" value="1"/>
</dbReference>
<dbReference type="InterPro" id="IPR003961">
    <property type="entry name" value="FN3_dom"/>
</dbReference>
<sequence>MGSWNSDELLTHDATLCCIEEPGRQMGGRRWQTVVASMNVANCSSQPGAISAPCRLAAGKETTRDRGGCGGSTGDAKRVYKHGELQLPAGGILPTFLPCCGQGSCREPAEAAGEALVMRHQAQPRARRIGAPRTYQLRSRGGHGTGAGGVALRGLGCNMWGLTPTFCSGTHSPGQRTQRRIGDIGRTPAVTAWDSARQQAAGVAGCLRSSAGRYFFLVTKSLTPVTVRITPCESPLSWRLSFLELPSEAIRSGQEDARHLNSMRHPKSQANKTPQELFSYQGNGEESYRTSSSPVGLYRLDIISMEKDTEYQLFTSTSAESQAHSLQLPLDPRLIVTSAGLREVTLEWNPSPGGSGSGIEYCVFVNRLHNYKTLCAVEASSKVRTEELGNRRTSSLSLTDAGMEMNFLKHNNEAFNESNPSISIPRSFHNENERVVWAPRSKPDIKRLCVGNQTKATVPGLRPGRHYYFDVFALHPETGASMAYTGTFAETKAKIKPRISELRAEEITDIFLMSKAIKVLRFPAKSLNGRISLFIHSCLHKARLQITLGQETMVSRSIEGAHLFELIVDQEAVYTVLLKANHKGPSLVKVLLTSRSQNLPFTSLPSDTSLRVSDHPEACSAVTVRWVGSWGATKYCIYLRRIEGSLDLRLIRKHQNSCLGPDTRPKTEVVTCRQLRGSEPQGAMTEEKIKGLKSGKGCGKEPFSLRGKGHDRDTSTVDAYLGWSRGRAKRASNVYPEDKVIRSEL</sequence>
<dbReference type="SUPFAM" id="SSF49265">
    <property type="entry name" value="Fibronectin type III"/>
    <property type="match status" value="1"/>
</dbReference>
<dbReference type="InterPro" id="IPR056225">
    <property type="entry name" value="NDNF_N"/>
</dbReference>
<dbReference type="PANTHER" id="PTHR14619:SF1">
    <property type="entry name" value="PROTEIN NDNF"/>
    <property type="match status" value="1"/>
</dbReference>
<dbReference type="InterPro" id="IPR019326">
    <property type="entry name" value="NDNF"/>
</dbReference>
<comment type="function">
    <text evidence="8">Secretory protein that plays a role in various cellular processes. Acts as a chemorepellent acting on gonadotropin-releasing hormone (GnRH) expressing neurons regulating their migration to the hypothalamus. Also promotes neuron migration, growth and survival as well as neurite outgrowth and is involved in the development of the olfactory system. May also act through the regulation of growth factors activity and downstream signaling. Also regulates extracellular matrix assembly and cell adhesiveness. Promotes endothelial cell survival, vessel formation and plays an important role in the process of revascularization through NOS3-dependent mechanisms.</text>
</comment>
<dbReference type="GO" id="GO:0008201">
    <property type="term" value="F:heparin binding"/>
    <property type="evidence" value="ECO:0007669"/>
    <property type="project" value="TreeGrafter"/>
</dbReference>
<dbReference type="GO" id="GO:0005576">
    <property type="term" value="C:extracellular region"/>
    <property type="evidence" value="ECO:0007669"/>
    <property type="project" value="UniProtKB-SubCell"/>
</dbReference>
<dbReference type="GO" id="GO:0030198">
    <property type="term" value="P:extracellular matrix organization"/>
    <property type="evidence" value="ECO:0007669"/>
    <property type="project" value="TreeGrafter"/>
</dbReference>
<dbReference type="GO" id="GO:0007399">
    <property type="term" value="P:nervous system development"/>
    <property type="evidence" value="ECO:0007669"/>
    <property type="project" value="UniProtKB-KW"/>
</dbReference>
<organism evidence="10 11">
    <name type="scientific">Pleurodeles waltl</name>
    <name type="common">Iberian ribbed newt</name>
    <dbReference type="NCBI Taxonomy" id="8319"/>
    <lineage>
        <taxon>Eukaryota</taxon>
        <taxon>Metazoa</taxon>
        <taxon>Chordata</taxon>
        <taxon>Craniata</taxon>
        <taxon>Vertebrata</taxon>
        <taxon>Euteleostomi</taxon>
        <taxon>Amphibia</taxon>
        <taxon>Batrachia</taxon>
        <taxon>Caudata</taxon>
        <taxon>Salamandroidea</taxon>
        <taxon>Salamandridae</taxon>
        <taxon>Pleurodelinae</taxon>
        <taxon>Pleurodeles</taxon>
    </lineage>
</organism>
<dbReference type="Proteomes" id="UP001066276">
    <property type="component" value="Chromosome 7"/>
</dbReference>
<evidence type="ECO:0000313" key="11">
    <source>
        <dbReference type="Proteomes" id="UP001066276"/>
    </source>
</evidence>
<dbReference type="InterPro" id="IPR036116">
    <property type="entry name" value="FN3_sf"/>
</dbReference>
<evidence type="ECO:0000256" key="4">
    <source>
        <dbReference type="ARBA" id="ARBA00022737"/>
    </source>
</evidence>
<protein>
    <recommendedName>
        <fullName evidence="7">Protein NDNF</fullName>
    </recommendedName>
</protein>
<dbReference type="EMBL" id="JANPWB010000011">
    <property type="protein sequence ID" value="KAJ1128370.1"/>
    <property type="molecule type" value="Genomic_DNA"/>
</dbReference>
<dbReference type="AlphaFoldDB" id="A0AAV7PJQ3"/>
<proteinExistence type="predicted"/>
<evidence type="ECO:0000313" key="10">
    <source>
        <dbReference type="EMBL" id="KAJ1128370.1"/>
    </source>
</evidence>
<evidence type="ECO:0000256" key="7">
    <source>
        <dbReference type="ARBA" id="ARBA00024096"/>
    </source>
</evidence>
<keyword evidence="11" id="KW-1185">Reference proteome</keyword>
<dbReference type="SMART" id="SM00060">
    <property type="entry name" value="FN3"/>
    <property type="match status" value="1"/>
</dbReference>
<gene>
    <name evidence="10" type="ORF">NDU88_006749</name>
</gene>